<proteinExistence type="predicted"/>
<sequence length="87" mass="9709">MQGLAVVLFPVLLMLFALAMERLEVRLRRITHTQGDAQEYLDKTINAEVAAAKNNMPDALARFQRLRNRGTGQRTARTGAQLSVRAS</sequence>
<evidence type="ECO:0000313" key="2">
    <source>
        <dbReference type="Proteomes" id="UP000535543"/>
    </source>
</evidence>
<name>A0A848KM48_9NOCA</name>
<dbReference type="RefSeq" id="WP_169589207.1">
    <property type="nucleotide sequence ID" value="NZ_VCQU01000006.1"/>
</dbReference>
<dbReference type="AlphaFoldDB" id="A0A848KM48"/>
<reference evidence="1 2" key="1">
    <citation type="submission" date="2019-05" db="EMBL/GenBank/DDBJ databases">
        <authorList>
            <person name="Lee S.D."/>
        </authorList>
    </citation>
    <scope>NUCLEOTIDE SEQUENCE [LARGE SCALE GENOMIC DNA]</scope>
    <source>
        <strain evidence="1 2">YC2-7</strain>
    </source>
</reference>
<reference evidence="1 2" key="2">
    <citation type="submission" date="2020-06" db="EMBL/GenBank/DDBJ databases">
        <title>Antribacter stalactiti gen. nov., sp. nov., a new member of the family Nacardiaceae isolated from a cave.</title>
        <authorList>
            <person name="Kim I.S."/>
        </authorList>
    </citation>
    <scope>NUCLEOTIDE SEQUENCE [LARGE SCALE GENOMIC DNA]</scope>
    <source>
        <strain evidence="1 2">YC2-7</strain>
    </source>
</reference>
<keyword evidence="2" id="KW-1185">Reference proteome</keyword>
<organism evidence="1 2">
    <name type="scientific">Antrihabitans stalactiti</name>
    <dbReference type="NCBI Taxonomy" id="2584121"/>
    <lineage>
        <taxon>Bacteria</taxon>
        <taxon>Bacillati</taxon>
        <taxon>Actinomycetota</taxon>
        <taxon>Actinomycetes</taxon>
        <taxon>Mycobacteriales</taxon>
        <taxon>Nocardiaceae</taxon>
        <taxon>Antrihabitans</taxon>
    </lineage>
</organism>
<accession>A0A848KM48</accession>
<dbReference type="EMBL" id="VCQU01000006">
    <property type="protein sequence ID" value="NMN96837.1"/>
    <property type="molecule type" value="Genomic_DNA"/>
</dbReference>
<protein>
    <submittedName>
        <fullName evidence="1">Uncharacterized protein</fullName>
    </submittedName>
</protein>
<comment type="caution">
    <text evidence="1">The sequence shown here is derived from an EMBL/GenBank/DDBJ whole genome shotgun (WGS) entry which is preliminary data.</text>
</comment>
<gene>
    <name evidence="1" type="ORF">FGL95_17510</name>
</gene>
<evidence type="ECO:0000313" key="1">
    <source>
        <dbReference type="EMBL" id="NMN96837.1"/>
    </source>
</evidence>
<dbReference type="Proteomes" id="UP000535543">
    <property type="component" value="Unassembled WGS sequence"/>
</dbReference>